<protein>
    <recommendedName>
        <fullName evidence="4">DUF1772 domain-containing protein</fullName>
    </recommendedName>
</protein>
<evidence type="ECO:0000313" key="3">
    <source>
        <dbReference type="Proteomes" id="UP000673821"/>
    </source>
</evidence>
<evidence type="ECO:0000313" key="2">
    <source>
        <dbReference type="EMBL" id="CAE6790027.1"/>
    </source>
</evidence>
<evidence type="ECO:0000256" key="1">
    <source>
        <dbReference type="SAM" id="Phobius"/>
    </source>
</evidence>
<feature type="transmembrane region" description="Helical" evidence="1">
    <location>
        <begin position="95"/>
        <end position="114"/>
    </location>
</feature>
<keyword evidence="1" id="KW-0472">Membrane</keyword>
<feature type="transmembrane region" description="Helical" evidence="1">
    <location>
        <begin position="12"/>
        <end position="36"/>
    </location>
</feature>
<feature type="transmembrane region" description="Helical" evidence="1">
    <location>
        <begin position="134"/>
        <end position="160"/>
    </location>
</feature>
<dbReference type="RefSeq" id="WP_200570985.1">
    <property type="nucleotide sequence ID" value="NZ_CAJNBH010000014.1"/>
</dbReference>
<reference evidence="2 3" key="1">
    <citation type="submission" date="2021-02" db="EMBL/GenBank/DDBJ databases">
        <authorList>
            <person name="Vanwijnsberghe S."/>
        </authorList>
    </citation>
    <scope>NUCLEOTIDE SEQUENCE [LARGE SCALE GENOMIC DNA]</scope>
    <source>
        <strain evidence="2 3">R-69776</strain>
    </source>
</reference>
<feature type="transmembrane region" description="Helical" evidence="1">
    <location>
        <begin position="56"/>
        <end position="83"/>
    </location>
</feature>
<keyword evidence="1" id="KW-1133">Transmembrane helix</keyword>
<dbReference type="Proteomes" id="UP000673821">
    <property type="component" value="Unassembled WGS sequence"/>
</dbReference>
<comment type="caution">
    <text evidence="2">The sequence shown here is derived from an EMBL/GenBank/DDBJ whole genome shotgun (WGS) entry which is preliminary data.</text>
</comment>
<sequence length="170" mass="18551">MQPDKALLEAATGRVVAGYLASVTIGTLVFALSAMLSKVTSFESATNNSLWLKTAHFSIMLALMFVVSWMSAVAVTALPCAALAWAARTFKICNWLFYLLAGVAVGTLAVLAYVEFFNSFHWYTDAPDETDSTWLHGLLTVGRFLIPAGAVAGMLFWWVAGQHYRSTDTR</sequence>
<dbReference type="EMBL" id="CAJNBH010000014">
    <property type="protein sequence ID" value="CAE6790027.1"/>
    <property type="molecule type" value="Genomic_DNA"/>
</dbReference>
<name>A0ABM8S573_9BURK</name>
<evidence type="ECO:0008006" key="4">
    <source>
        <dbReference type="Google" id="ProtNLM"/>
    </source>
</evidence>
<proteinExistence type="predicted"/>
<accession>A0ABM8S573</accession>
<keyword evidence="1" id="KW-0812">Transmembrane</keyword>
<keyword evidence="3" id="KW-1185">Reference proteome</keyword>
<organism evidence="2 3">
    <name type="scientific">Paraburkholderia nemoris</name>
    <dbReference type="NCBI Taxonomy" id="2793076"/>
    <lineage>
        <taxon>Bacteria</taxon>
        <taxon>Pseudomonadati</taxon>
        <taxon>Pseudomonadota</taxon>
        <taxon>Betaproteobacteria</taxon>
        <taxon>Burkholderiales</taxon>
        <taxon>Burkholderiaceae</taxon>
        <taxon>Paraburkholderia</taxon>
    </lineage>
</organism>
<gene>
    <name evidence="2" type="ORF">R69776_04713</name>
</gene>